<evidence type="ECO:0000259" key="5">
    <source>
        <dbReference type="PROSITE" id="PS51296"/>
    </source>
</evidence>
<keyword evidence="3" id="KW-0408">Iron</keyword>
<proteinExistence type="predicted"/>
<keyword evidence="4" id="KW-0411">Iron-sulfur</keyword>
<evidence type="ECO:0000313" key="6">
    <source>
        <dbReference type="EMBL" id="WXC79106.1"/>
    </source>
</evidence>
<dbReference type="PROSITE" id="PS51296">
    <property type="entry name" value="RIESKE"/>
    <property type="match status" value="1"/>
</dbReference>
<reference evidence="6" key="2">
    <citation type="submission" date="2024-03" db="EMBL/GenBank/DDBJ databases">
        <authorList>
            <person name="Bromfield E.S.P."/>
            <person name="Cloutier S."/>
        </authorList>
    </citation>
    <scope>NUCLEOTIDE SEQUENCE</scope>
    <source>
        <strain evidence="6">5S5</strain>
    </source>
</reference>
<keyword evidence="7" id="KW-1185">Reference proteome</keyword>
<dbReference type="InterPro" id="IPR017941">
    <property type="entry name" value="Rieske_2Fe-2S"/>
</dbReference>
<dbReference type="InterPro" id="IPR036922">
    <property type="entry name" value="Rieske_2Fe-2S_sf"/>
</dbReference>
<dbReference type="Gene3D" id="2.102.10.10">
    <property type="entry name" value="Rieske [2Fe-2S] iron-sulphur domain"/>
    <property type="match status" value="1"/>
</dbReference>
<evidence type="ECO:0000256" key="1">
    <source>
        <dbReference type="ARBA" id="ARBA00022714"/>
    </source>
</evidence>
<evidence type="ECO:0000256" key="2">
    <source>
        <dbReference type="ARBA" id="ARBA00022723"/>
    </source>
</evidence>
<keyword evidence="1" id="KW-0001">2Fe-2S</keyword>
<reference evidence="6" key="1">
    <citation type="journal article" date="2021" name="Int. J. Syst. Evol. Microbiol.">
        <title>Bradyrhizobium septentrionale sp. nov. (sv. septentrionale) and Bradyrhizobium quebecense sp. nov. (sv. septentrionale) associated with legumes native to Canada possess rearranged symbiosis genes and numerous insertion sequences.</title>
        <authorList>
            <person name="Bromfield E.S.P."/>
            <person name="Cloutier S."/>
        </authorList>
    </citation>
    <scope>NUCLEOTIDE SEQUENCE</scope>
    <source>
        <strain evidence="6">5S5</strain>
    </source>
</reference>
<dbReference type="Pfam" id="PF00355">
    <property type="entry name" value="Rieske"/>
    <property type="match status" value="1"/>
</dbReference>
<accession>A0ABZ2NX46</accession>
<evidence type="ECO:0000256" key="4">
    <source>
        <dbReference type="ARBA" id="ARBA00023014"/>
    </source>
</evidence>
<dbReference type="EMBL" id="CP147711">
    <property type="protein sequence ID" value="WXC79106.1"/>
    <property type="molecule type" value="Genomic_DNA"/>
</dbReference>
<gene>
    <name evidence="6" type="ORF">WDK88_38805</name>
</gene>
<dbReference type="Proteomes" id="UP001432046">
    <property type="component" value="Chromosome"/>
</dbReference>
<organism evidence="6 7">
    <name type="scientific">Bradyrhizobium septentrionale</name>
    <dbReference type="NCBI Taxonomy" id="1404411"/>
    <lineage>
        <taxon>Bacteria</taxon>
        <taxon>Pseudomonadati</taxon>
        <taxon>Pseudomonadota</taxon>
        <taxon>Alphaproteobacteria</taxon>
        <taxon>Hyphomicrobiales</taxon>
        <taxon>Nitrobacteraceae</taxon>
        <taxon>Bradyrhizobium</taxon>
    </lineage>
</organism>
<evidence type="ECO:0000256" key="3">
    <source>
        <dbReference type="ARBA" id="ARBA00023004"/>
    </source>
</evidence>
<dbReference type="SUPFAM" id="SSF50022">
    <property type="entry name" value="ISP domain"/>
    <property type="match status" value="1"/>
</dbReference>
<keyword evidence="2" id="KW-0479">Metal-binding</keyword>
<sequence>MSEGIIGNLLSDQIEVFAVCPADAIERTGAKGFSLSRIDASGECRPLLIIVVRTFGNDYFGYVNRCPHDSAWLNIGSGEFFSPDRSILRCGRHGARFEVDTRVCIRWALQRTSA</sequence>
<name>A0ABZ2NX46_9BRAD</name>
<protein>
    <submittedName>
        <fullName evidence="6">Rieske 2Fe-2S domain-containing protein</fullName>
    </submittedName>
</protein>
<feature type="domain" description="Rieske" evidence="5">
    <location>
        <begin position="49"/>
        <end position="114"/>
    </location>
</feature>
<evidence type="ECO:0000313" key="7">
    <source>
        <dbReference type="Proteomes" id="UP001432046"/>
    </source>
</evidence>